<dbReference type="InterPro" id="IPR007560">
    <property type="entry name" value="Restrct_endonuc_IV_Mrr"/>
</dbReference>
<feature type="domain" description="Restriction endonuclease type IV Mrr" evidence="1">
    <location>
        <begin position="9"/>
        <end position="119"/>
    </location>
</feature>
<sequence length="282" mass="32922">MNNKVMTKEWFNFQEKIAQHFRSLGVKAETNQPIKGIRTDHDLDVFVTSQYLCTNIKWVIEAKYWKTKVPKEKVLALRTIVDDIGADKGFIISEVGFQSGALEAAKNTNIVLYTFEELVLNSTNAIQGLILESFSRRIRFLEHKYYAHSKKIRIKYNLRNDFLDYPIQFSGNILIFMIYDAIFAAKNNNYPIALENYMLEKAGDNKADNFLELTNWLNLNLNWFDEKMYKAECEMILNYEYLPDINHIDTNFMSIYEAGLSLKGKSDEEKVIILKNFNLSIN</sequence>
<dbReference type="GO" id="GO:0003677">
    <property type="term" value="F:DNA binding"/>
    <property type="evidence" value="ECO:0007669"/>
    <property type="project" value="InterPro"/>
</dbReference>
<accession>A0AAW3VCI6</accession>
<evidence type="ECO:0000313" key="2">
    <source>
        <dbReference type="EMBL" id="MBB6362194.1"/>
    </source>
</evidence>
<proteinExistence type="predicted"/>
<dbReference type="Pfam" id="PF04471">
    <property type="entry name" value="Mrr_cat"/>
    <property type="match status" value="1"/>
</dbReference>
<dbReference type="Proteomes" id="UP000548425">
    <property type="component" value="Unassembled WGS sequence"/>
</dbReference>
<dbReference type="InterPro" id="IPR011856">
    <property type="entry name" value="tRNA_endonuc-like_dom_sf"/>
</dbReference>
<gene>
    <name evidence="2" type="ORF">HNP34_000270</name>
</gene>
<organism evidence="2 3">
    <name type="scientific">Acinetobacter lwoffii</name>
    <dbReference type="NCBI Taxonomy" id="28090"/>
    <lineage>
        <taxon>Bacteria</taxon>
        <taxon>Pseudomonadati</taxon>
        <taxon>Pseudomonadota</taxon>
        <taxon>Gammaproteobacteria</taxon>
        <taxon>Moraxellales</taxon>
        <taxon>Moraxellaceae</taxon>
        <taxon>Acinetobacter</taxon>
    </lineage>
</organism>
<reference evidence="2 3" key="1">
    <citation type="submission" date="2020-08" db="EMBL/GenBank/DDBJ databases">
        <title>Functional genomics of gut bacteria from endangered species of beetles.</title>
        <authorList>
            <person name="Carlos-Shanley C."/>
        </authorList>
    </citation>
    <scope>NUCLEOTIDE SEQUENCE [LARGE SCALE GENOMIC DNA]</scope>
    <source>
        <strain evidence="2 3">S00127</strain>
    </source>
</reference>
<dbReference type="GO" id="GO:0009307">
    <property type="term" value="P:DNA restriction-modification system"/>
    <property type="evidence" value="ECO:0007669"/>
    <property type="project" value="InterPro"/>
</dbReference>
<dbReference type="InterPro" id="IPR011335">
    <property type="entry name" value="Restrct_endonuc-II-like"/>
</dbReference>
<dbReference type="RefSeq" id="WP_180086365.1">
    <property type="nucleotide sequence ID" value="NZ_CP147682.1"/>
</dbReference>
<evidence type="ECO:0000313" key="3">
    <source>
        <dbReference type="Proteomes" id="UP000548425"/>
    </source>
</evidence>
<dbReference type="AlphaFoldDB" id="A0AAW3VCI6"/>
<protein>
    <recommendedName>
        <fullName evidence="1">Restriction endonuclease type IV Mrr domain-containing protein</fullName>
    </recommendedName>
</protein>
<evidence type="ECO:0000259" key="1">
    <source>
        <dbReference type="Pfam" id="PF04471"/>
    </source>
</evidence>
<comment type="caution">
    <text evidence="2">The sequence shown here is derived from an EMBL/GenBank/DDBJ whole genome shotgun (WGS) entry which is preliminary data.</text>
</comment>
<dbReference type="GO" id="GO:0004519">
    <property type="term" value="F:endonuclease activity"/>
    <property type="evidence" value="ECO:0007669"/>
    <property type="project" value="InterPro"/>
</dbReference>
<dbReference type="EMBL" id="JACHLA010000001">
    <property type="protein sequence ID" value="MBB6362194.1"/>
    <property type="molecule type" value="Genomic_DNA"/>
</dbReference>
<dbReference type="Gene3D" id="3.40.1350.10">
    <property type="match status" value="1"/>
</dbReference>
<dbReference type="SUPFAM" id="SSF52980">
    <property type="entry name" value="Restriction endonuclease-like"/>
    <property type="match status" value="1"/>
</dbReference>
<name>A0AAW3VCI6_ACILW</name>